<evidence type="ECO:0000313" key="1">
    <source>
        <dbReference type="EMBL" id="PSN68875.1"/>
    </source>
</evidence>
<name>A0A2T2NTW8_CORCC</name>
<accession>A0A2T2NTW8</accession>
<protein>
    <submittedName>
        <fullName evidence="1">Uncharacterized protein</fullName>
    </submittedName>
</protein>
<dbReference type="AlphaFoldDB" id="A0A2T2NTW8"/>
<keyword evidence="2" id="KW-1185">Reference proteome</keyword>
<sequence>MAARPPPVAKHHCDPSRWAEIARRATTISRCGGTAANLLSAPPIGPGGRAVSGLNGHPRLRHARAANEVRLRRARRGRSCVECRAPCPGSAPPTFVPESALLSDMAGLHKLPQSTTVRRVPHASAEVDVDSLFAMRRRRRQARDIRLCDALRPFVAVFATATPRHEAACWMCGRLHRPHRLSLLHSFSRQQIIIHSTLSSDKDSISQAALVAVK</sequence>
<organism evidence="1 2">
    <name type="scientific">Corynespora cassiicola Philippines</name>
    <dbReference type="NCBI Taxonomy" id="1448308"/>
    <lineage>
        <taxon>Eukaryota</taxon>
        <taxon>Fungi</taxon>
        <taxon>Dikarya</taxon>
        <taxon>Ascomycota</taxon>
        <taxon>Pezizomycotina</taxon>
        <taxon>Dothideomycetes</taxon>
        <taxon>Pleosporomycetidae</taxon>
        <taxon>Pleosporales</taxon>
        <taxon>Corynesporascaceae</taxon>
        <taxon>Corynespora</taxon>
    </lineage>
</organism>
<dbReference type="EMBL" id="KZ678133">
    <property type="protein sequence ID" value="PSN68875.1"/>
    <property type="molecule type" value="Genomic_DNA"/>
</dbReference>
<gene>
    <name evidence="1" type="ORF">BS50DRAFT_663601</name>
</gene>
<proteinExistence type="predicted"/>
<reference evidence="1 2" key="1">
    <citation type="journal article" date="2018" name="Front. Microbiol.">
        <title>Genome-Wide Analysis of Corynespora cassiicola Leaf Fall Disease Putative Effectors.</title>
        <authorList>
            <person name="Lopez D."/>
            <person name="Ribeiro S."/>
            <person name="Label P."/>
            <person name="Fumanal B."/>
            <person name="Venisse J.S."/>
            <person name="Kohler A."/>
            <person name="de Oliveira R.R."/>
            <person name="Labutti K."/>
            <person name="Lipzen A."/>
            <person name="Lail K."/>
            <person name="Bauer D."/>
            <person name="Ohm R.A."/>
            <person name="Barry K.W."/>
            <person name="Spatafora J."/>
            <person name="Grigoriev I.V."/>
            <person name="Martin F.M."/>
            <person name="Pujade-Renaud V."/>
        </authorList>
    </citation>
    <scope>NUCLEOTIDE SEQUENCE [LARGE SCALE GENOMIC DNA]</scope>
    <source>
        <strain evidence="1 2">Philippines</strain>
    </source>
</reference>
<dbReference type="Proteomes" id="UP000240883">
    <property type="component" value="Unassembled WGS sequence"/>
</dbReference>
<evidence type="ECO:0000313" key="2">
    <source>
        <dbReference type="Proteomes" id="UP000240883"/>
    </source>
</evidence>